<evidence type="ECO:0000259" key="2">
    <source>
        <dbReference type="Pfam" id="PF13456"/>
    </source>
</evidence>
<dbReference type="InterPro" id="IPR002156">
    <property type="entry name" value="RNaseH_domain"/>
</dbReference>
<feature type="region of interest" description="Disordered" evidence="1">
    <location>
        <begin position="1"/>
        <end position="56"/>
    </location>
</feature>
<dbReference type="Proteomes" id="UP000655225">
    <property type="component" value="Unassembled WGS sequence"/>
</dbReference>
<dbReference type="PANTHER" id="PTHR34460:SF2">
    <property type="entry name" value="OS04G0405500 PROTEIN"/>
    <property type="match status" value="1"/>
</dbReference>
<dbReference type="InterPro" id="IPR036397">
    <property type="entry name" value="RNaseH_sf"/>
</dbReference>
<dbReference type="GO" id="GO:0004523">
    <property type="term" value="F:RNA-DNA hybrid ribonuclease activity"/>
    <property type="evidence" value="ECO:0007669"/>
    <property type="project" value="InterPro"/>
</dbReference>
<feature type="region of interest" description="Disordered" evidence="1">
    <location>
        <begin position="206"/>
        <end position="229"/>
    </location>
</feature>
<accession>A0A834YRR2</accession>
<dbReference type="AlphaFoldDB" id="A0A834YRR2"/>
<feature type="compositionally biased region" description="Low complexity" evidence="1">
    <location>
        <begin position="42"/>
        <end position="52"/>
    </location>
</feature>
<dbReference type="OrthoDB" id="1693686at2759"/>
<feature type="compositionally biased region" description="Basic and acidic residues" evidence="1">
    <location>
        <begin position="265"/>
        <end position="284"/>
    </location>
</feature>
<dbReference type="CDD" id="cd06222">
    <property type="entry name" value="RNase_H_like"/>
    <property type="match status" value="1"/>
</dbReference>
<keyword evidence="4" id="KW-1185">Reference proteome</keyword>
<comment type="caution">
    <text evidence="3">The sequence shown here is derived from an EMBL/GenBank/DDBJ whole genome shotgun (WGS) entry which is preliminary data.</text>
</comment>
<evidence type="ECO:0000313" key="4">
    <source>
        <dbReference type="Proteomes" id="UP000655225"/>
    </source>
</evidence>
<dbReference type="InterPro" id="IPR044730">
    <property type="entry name" value="RNase_H-like_dom_plant"/>
</dbReference>
<dbReference type="Pfam" id="PF13456">
    <property type="entry name" value="RVT_3"/>
    <property type="match status" value="1"/>
</dbReference>
<dbReference type="Gene3D" id="3.30.420.10">
    <property type="entry name" value="Ribonuclease H-like superfamily/Ribonuclease H"/>
    <property type="match status" value="1"/>
</dbReference>
<reference evidence="3 4" key="1">
    <citation type="submission" date="2020-04" db="EMBL/GenBank/DDBJ databases">
        <title>Plant Genome Project.</title>
        <authorList>
            <person name="Zhang R.-G."/>
        </authorList>
    </citation>
    <scope>NUCLEOTIDE SEQUENCE [LARGE SCALE GENOMIC DNA]</scope>
    <source>
        <strain evidence="3">YNK0</strain>
        <tissue evidence="3">Leaf</tissue>
    </source>
</reference>
<dbReference type="InterPro" id="IPR012337">
    <property type="entry name" value="RNaseH-like_sf"/>
</dbReference>
<evidence type="ECO:0000313" key="3">
    <source>
        <dbReference type="EMBL" id="KAF8390802.1"/>
    </source>
</evidence>
<evidence type="ECO:0000256" key="1">
    <source>
        <dbReference type="SAM" id="MobiDB-lite"/>
    </source>
</evidence>
<feature type="compositionally biased region" description="Basic and acidic residues" evidence="1">
    <location>
        <begin position="1"/>
        <end position="24"/>
    </location>
</feature>
<feature type="compositionally biased region" description="Acidic residues" evidence="1">
    <location>
        <begin position="210"/>
        <end position="223"/>
    </location>
</feature>
<feature type="region of interest" description="Disordered" evidence="1">
    <location>
        <begin position="265"/>
        <end position="288"/>
    </location>
</feature>
<gene>
    <name evidence="3" type="ORF">HHK36_025330</name>
</gene>
<dbReference type="PANTHER" id="PTHR34460">
    <property type="entry name" value="VITELLOGENIN-LIKE PROTEIN"/>
    <property type="match status" value="1"/>
</dbReference>
<dbReference type="SUPFAM" id="SSF53098">
    <property type="entry name" value="Ribonuclease H-like"/>
    <property type="match status" value="1"/>
</dbReference>
<proteinExistence type="predicted"/>
<feature type="domain" description="RNase H type-1" evidence="2">
    <location>
        <begin position="510"/>
        <end position="632"/>
    </location>
</feature>
<sequence>MERAVGEDDAWKGETFVRSKDKGGAESSSSRRGGDYADENESPNSSHASSSSFGRKVARSRSVGCGSRSFSGDFLERISTGFGDCTLRRVESQREAKPKVVLHRGSAGAADDRIKERVKCGGIFGGFSMTSSSSSYWLSSSAEDMNGRTVVVDSAAAAAAAAGADLAHGRKPLPSTTDTARGVLAGEGRVSATKEDDVFETEHGIAAGEDNGDDEPSIEDEETSVQQVDGTRSFEDVCTALGSCNDRGTRGEQVGVCQDVDMTRSPRIRDAPDGSREMPPDSKRRLTGTNHFSLNATDAWNPQNALPQTHNPSDPGHVNIVMGSGTDHFDECYKPISETSSKPSIALTLQIARLQEENLSSDNKIRQQQLTRELDDIYSQEEAHWRQKSHADWLHLGDRNTKFFQATMLQRRQRNRINALKNEDGRWLNTDGEISSMITTHFTSLFSSSAPEGITEIINSVRAKVSAERNAELCNQFLGYLNSSNEEMQNCAIPGQQPWSAPERGWLKANVDGAALLNGSASGAGMVVRDSNGNMIFRGCKPLWGGGSRIAEVEAIRWSLLLALERGWSKLCIESDSNEAIDFLNGVAPSPHWDCNSLLEDISQLKGRCDQVLFLFTPRQANFEAHEAAQEALIQSIGIRVSYPTTRDHVRRLSFDPGLSNE</sequence>
<organism evidence="3 4">
    <name type="scientific">Tetracentron sinense</name>
    <name type="common">Spur-leaf</name>
    <dbReference type="NCBI Taxonomy" id="13715"/>
    <lineage>
        <taxon>Eukaryota</taxon>
        <taxon>Viridiplantae</taxon>
        <taxon>Streptophyta</taxon>
        <taxon>Embryophyta</taxon>
        <taxon>Tracheophyta</taxon>
        <taxon>Spermatophyta</taxon>
        <taxon>Magnoliopsida</taxon>
        <taxon>Trochodendrales</taxon>
        <taxon>Trochodendraceae</taxon>
        <taxon>Tetracentron</taxon>
    </lineage>
</organism>
<dbReference type="EMBL" id="JABCRI010000018">
    <property type="protein sequence ID" value="KAF8390802.1"/>
    <property type="molecule type" value="Genomic_DNA"/>
</dbReference>
<protein>
    <recommendedName>
        <fullName evidence="2">RNase H type-1 domain-containing protein</fullName>
    </recommendedName>
</protein>
<dbReference type="GO" id="GO:0003676">
    <property type="term" value="F:nucleic acid binding"/>
    <property type="evidence" value="ECO:0007669"/>
    <property type="project" value="InterPro"/>
</dbReference>
<name>A0A834YRR2_TETSI</name>